<comment type="caution">
    <text evidence="3">The sequence shown here is derived from an EMBL/GenBank/DDBJ whole genome shotgun (WGS) entry which is preliminary data.</text>
</comment>
<feature type="transmembrane region" description="Helical" evidence="1">
    <location>
        <begin position="20"/>
        <end position="40"/>
    </location>
</feature>
<evidence type="ECO:0000256" key="1">
    <source>
        <dbReference type="SAM" id="Phobius"/>
    </source>
</evidence>
<sequence>MPKKFVSKKEQFTQEQKSKLPVLLGIIGIVLIVGVAFIALNSNDNEGDNNYFGSPVATSRSYVGELISMTTIAPTVENGQIKIPLEVVDTNNIVSFELENNENVLVPLMAYITPTGRLFAGSSMCEPCRGRTFSLAGETLVCDTCRTTYSIENHSFISGAPSCGSYPPVNLNPIVENGTIIIELEEVLNWRIRA</sequence>
<gene>
    <name evidence="3" type="ORF">EDC18_102167</name>
</gene>
<evidence type="ECO:0000313" key="3">
    <source>
        <dbReference type="EMBL" id="TCT16151.1"/>
    </source>
</evidence>
<reference evidence="3 4" key="1">
    <citation type="submission" date="2019-03" db="EMBL/GenBank/DDBJ databases">
        <title>Genomic Encyclopedia of Type Strains, Phase IV (KMG-IV): sequencing the most valuable type-strain genomes for metagenomic binning, comparative biology and taxonomic classification.</title>
        <authorList>
            <person name="Goeker M."/>
        </authorList>
    </citation>
    <scope>NUCLEOTIDE SEQUENCE [LARGE SCALE GENOMIC DNA]</scope>
    <source>
        <strain evidence="3 4">DSM 24629</strain>
    </source>
</reference>
<organism evidence="3 4">
    <name type="scientific">Natranaerovirga pectinivora</name>
    <dbReference type="NCBI Taxonomy" id="682400"/>
    <lineage>
        <taxon>Bacteria</taxon>
        <taxon>Bacillati</taxon>
        <taxon>Bacillota</taxon>
        <taxon>Clostridia</taxon>
        <taxon>Lachnospirales</taxon>
        <taxon>Natranaerovirgaceae</taxon>
        <taxon>Natranaerovirga</taxon>
    </lineage>
</organism>
<feature type="domain" description="Membrane iron-sulfur containing protein FtrD-like" evidence="2">
    <location>
        <begin position="89"/>
        <end position="191"/>
    </location>
</feature>
<evidence type="ECO:0000313" key="4">
    <source>
        <dbReference type="Proteomes" id="UP000294902"/>
    </source>
</evidence>
<evidence type="ECO:0000259" key="2">
    <source>
        <dbReference type="Pfam" id="PF10080"/>
    </source>
</evidence>
<dbReference type="InterPro" id="IPR018758">
    <property type="entry name" value="FtrD-like"/>
</dbReference>
<dbReference type="RefSeq" id="WP_132250320.1">
    <property type="nucleotide sequence ID" value="NZ_SMAL01000002.1"/>
</dbReference>
<proteinExistence type="predicted"/>
<dbReference type="OrthoDB" id="1952410at2"/>
<dbReference type="Pfam" id="PF10080">
    <property type="entry name" value="FtrD-like"/>
    <property type="match status" value="1"/>
</dbReference>
<keyword evidence="1" id="KW-0472">Membrane</keyword>
<dbReference type="Proteomes" id="UP000294902">
    <property type="component" value="Unassembled WGS sequence"/>
</dbReference>
<dbReference type="EMBL" id="SMAL01000002">
    <property type="protein sequence ID" value="TCT16151.1"/>
    <property type="molecule type" value="Genomic_DNA"/>
</dbReference>
<name>A0A4R3MPF2_9FIRM</name>
<keyword evidence="4" id="KW-1185">Reference proteome</keyword>
<accession>A0A4R3MPF2</accession>
<protein>
    <submittedName>
        <fullName evidence="3">Putative membrane protein DUF2318</fullName>
    </submittedName>
</protein>
<keyword evidence="1" id="KW-0812">Transmembrane</keyword>
<keyword evidence="1" id="KW-1133">Transmembrane helix</keyword>
<dbReference type="AlphaFoldDB" id="A0A4R3MPF2"/>